<evidence type="ECO:0000256" key="6">
    <source>
        <dbReference type="ARBA" id="ARBA00023033"/>
    </source>
</evidence>
<comment type="caution">
    <text evidence="8">The sequence shown here is derived from an EMBL/GenBank/DDBJ whole genome shotgun (WGS) entry which is preliminary data.</text>
</comment>
<keyword evidence="9" id="KW-1185">Reference proteome</keyword>
<dbReference type="InterPro" id="IPR001128">
    <property type="entry name" value="Cyt_P450"/>
</dbReference>
<keyword evidence="4 7" id="KW-0560">Oxidoreductase</keyword>
<reference evidence="8 9" key="1">
    <citation type="submission" date="2020-08" db="EMBL/GenBank/DDBJ databases">
        <title>Sequencing the genomes of 1000 actinobacteria strains.</title>
        <authorList>
            <person name="Klenk H.-P."/>
        </authorList>
    </citation>
    <scope>NUCLEOTIDE SEQUENCE [LARGE SCALE GENOMIC DNA]</scope>
    <source>
        <strain evidence="8 9">DSM 43851</strain>
    </source>
</reference>
<accession>A0A7W9NFW9</accession>
<dbReference type="Proteomes" id="UP000585638">
    <property type="component" value="Unassembled WGS sequence"/>
</dbReference>
<keyword evidence="2 7" id="KW-0349">Heme</keyword>
<evidence type="ECO:0000256" key="5">
    <source>
        <dbReference type="ARBA" id="ARBA00023004"/>
    </source>
</evidence>
<dbReference type="GO" id="GO:0005506">
    <property type="term" value="F:iron ion binding"/>
    <property type="evidence" value="ECO:0007669"/>
    <property type="project" value="InterPro"/>
</dbReference>
<gene>
    <name evidence="8" type="ORF">BJ998_001679</name>
</gene>
<dbReference type="GO" id="GO:0020037">
    <property type="term" value="F:heme binding"/>
    <property type="evidence" value="ECO:0007669"/>
    <property type="project" value="InterPro"/>
</dbReference>
<evidence type="ECO:0000256" key="3">
    <source>
        <dbReference type="ARBA" id="ARBA00022723"/>
    </source>
</evidence>
<evidence type="ECO:0000313" key="8">
    <source>
        <dbReference type="EMBL" id="MBB5890483.1"/>
    </source>
</evidence>
<comment type="similarity">
    <text evidence="1 7">Belongs to the cytochrome P450 family.</text>
</comment>
<organism evidence="8 9">
    <name type="scientific">Kutzneria kofuensis</name>
    <dbReference type="NCBI Taxonomy" id="103725"/>
    <lineage>
        <taxon>Bacteria</taxon>
        <taxon>Bacillati</taxon>
        <taxon>Actinomycetota</taxon>
        <taxon>Actinomycetes</taxon>
        <taxon>Pseudonocardiales</taxon>
        <taxon>Pseudonocardiaceae</taxon>
        <taxon>Kutzneria</taxon>
    </lineage>
</organism>
<evidence type="ECO:0000256" key="4">
    <source>
        <dbReference type="ARBA" id="ARBA00023002"/>
    </source>
</evidence>
<evidence type="ECO:0000313" key="9">
    <source>
        <dbReference type="Proteomes" id="UP000585638"/>
    </source>
</evidence>
<dbReference type="PANTHER" id="PTHR46696:SF1">
    <property type="entry name" value="CYTOCHROME P450 YJIB-RELATED"/>
    <property type="match status" value="1"/>
</dbReference>
<dbReference type="AlphaFoldDB" id="A0A7W9NFW9"/>
<dbReference type="GO" id="GO:0004497">
    <property type="term" value="F:monooxygenase activity"/>
    <property type="evidence" value="ECO:0007669"/>
    <property type="project" value="UniProtKB-KW"/>
</dbReference>
<dbReference type="PROSITE" id="PS00086">
    <property type="entry name" value="CYTOCHROME_P450"/>
    <property type="match status" value="1"/>
</dbReference>
<dbReference type="GO" id="GO:0016705">
    <property type="term" value="F:oxidoreductase activity, acting on paired donors, with incorporation or reduction of molecular oxygen"/>
    <property type="evidence" value="ECO:0007669"/>
    <property type="project" value="InterPro"/>
</dbReference>
<protein>
    <submittedName>
        <fullName evidence="8">Cytochrome P450</fullName>
    </submittedName>
</protein>
<dbReference type="InterPro" id="IPR036396">
    <property type="entry name" value="Cyt_P450_sf"/>
</dbReference>
<dbReference type="CDD" id="cd11029">
    <property type="entry name" value="CYP107-like"/>
    <property type="match status" value="1"/>
</dbReference>
<dbReference type="RefSeq" id="WP_312889995.1">
    <property type="nucleotide sequence ID" value="NZ_JACHIR010000001.1"/>
</dbReference>
<dbReference type="InterPro" id="IPR017972">
    <property type="entry name" value="Cyt_P450_CS"/>
</dbReference>
<keyword evidence="5 7" id="KW-0408">Iron</keyword>
<dbReference type="SUPFAM" id="SSF48264">
    <property type="entry name" value="Cytochrome P450"/>
    <property type="match status" value="1"/>
</dbReference>
<dbReference type="Pfam" id="PF00067">
    <property type="entry name" value="p450"/>
    <property type="match status" value="1"/>
</dbReference>
<sequence>MSDQLPMPFDASYYADPYAFHASLREAGPVHHFMTPDGSPAWIVPRAADVARLFGDPRLSLNKANSRTGYAGFSLPPELDANMMNMDGDDHQRLRRIVSRSFTARRVEQMADGIRAVASDLADRLAGPTVDLVAEYAAPLPLTVIGDLIGVPLEDRARFAAWTAAMFAPAHPRDAADGIASMQKFLLDLVAARRDDPGDDLLSAIISARDDDERMSENELVSLAFLLLLAGVENVAHVIASGVLTLLENPALDRDRITDFVEELLRLAVPAHFAIRRFPLADIDVDGVTIPAGDTVLLGMASANRDPSRFPEPDRLDPARPDRQHFTFGHGVHYCLGAPLARLEIRIALETLFARFPDLRLAVPAAELPWRASFRSHALKALPVLLG</sequence>
<evidence type="ECO:0000256" key="7">
    <source>
        <dbReference type="RuleBase" id="RU000461"/>
    </source>
</evidence>
<dbReference type="InterPro" id="IPR002397">
    <property type="entry name" value="Cyt_P450_B"/>
</dbReference>
<keyword evidence="3 7" id="KW-0479">Metal-binding</keyword>
<dbReference type="PRINTS" id="PR00359">
    <property type="entry name" value="BP450"/>
</dbReference>
<dbReference type="Gene3D" id="1.10.630.10">
    <property type="entry name" value="Cytochrome P450"/>
    <property type="match status" value="1"/>
</dbReference>
<dbReference type="PANTHER" id="PTHR46696">
    <property type="entry name" value="P450, PUTATIVE (EUROFUNG)-RELATED"/>
    <property type="match status" value="1"/>
</dbReference>
<dbReference type="FunFam" id="1.10.630.10:FF:000018">
    <property type="entry name" value="Cytochrome P450 monooxygenase"/>
    <property type="match status" value="1"/>
</dbReference>
<keyword evidence="6 7" id="KW-0503">Monooxygenase</keyword>
<dbReference type="EMBL" id="JACHIR010000001">
    <property type="protein sequence ID" value="MBB5890483.1"/>
    <property type="molecule type" value="Genomic_DNA"/>
</dbReference>
<name>A0A7W9NFW9_9PSEU</name>
<evidence type="ECO:0000256" key="2">
    <source>
        <dbReference type="ARBA" id="ARBA00022617"/>
    </source>
</evidence>
<evidence type="ECO:0000256" key="1">
    <source>
        <dbReference type="ARBA" id="ARBA00010617"/>
    </source>
</evidence>
<proteinExistence type="inferred from homology"/>